<dbReference type="PANTHER" id="PTHR43420:SF12">
    <property type="entry name" value="N-ACETYLTRANSFERASE DOMAIN-CONTAINING PROTEIN"/>
    <property type="match status" value="1"/>
</dbReference>
<dbReference type="AlphaFoldDB" id="A0A160KQA1"/>
<dbReference type="InterPro" id="IPR050680">
    <property type="entry name" value="YpeA/RimI_acetyltransf"/>
</dbReference>
<dbReference type="SUPFAM" id="SSF55729">
    <property type="entry name" value="Acyl-CoA N-acyltransferases (Nat)"/>
    <property type="match status" value="1"/>
</dbReference>
<dbReference type="Gene3D" id="3.40.630.30">
    <property type="match status" value="1"/>
</dbReference>
<dbReference type="InterPro" id="IPR016181">
    <property type="entry name" value="Acyl_CoA_acyltransferase"/>
</dbReference>
<dbReference type="InterPro" id="IPR056935">
    <property type="entry name" value="Rv0428c-like_C"/>
</dbReference>
<dbReference type="GO" id="GO:0016747">
    <property type="term" value="F:acyltransferase activity, transferring groups other than amino-acyl groups"/>
    <property type="evidence" value="ECO:0007669"/>
    <property type="project" value="InterPro"/>
</dbReference>
<organism evidence="4 5">
    <name type="scientific">Rathayibacter tritici</name>
    <dbReference type="NCBI Taxonomy" id="33888"/>
    <lineage>
        <taxon>Bacteria</taxon>
        <taxon>Bacillati</taxon>
        <taxon>Actinomycetota</taxon>
        <taxon>Actinomycetes</taxon>
        <taxon>Micrococcales</taxon>
        <taxon>Microbacteriaceae</taxon>
        <taxon>Rathayibacter</taxon>
    </lineage>
</organism>
<dbReference type="PROSITE" id="PS51186">
    <property type="entry name" value="GNAT"/>
    <property type="match status" value="1"/>
</dbReference>
<dbReference type="PANTHER" id="PTHR43420">
    <property type="entry name" value="ACETYLTRANSFERASE"/>
    <property type="match status" value="1"/>
</dbReference>
<dbReference type="PATRIC" id="fig|33888.3.peg.195"/>
<keyword evidence="2" id="KW-0012">Acyltransferase</keyword>
<dbReference type="OrthoDB" id="9775595at2"/>
<proteinExistence type="predicted"/>
<evidence type="ECO:0000313" key="4">
    <source>
        <dbReference type="EMBL" id="AND15329.1"/>
    </source>
</evidence>
<evidence type="ECO:0000256" key="2">
    <source>
        <dbReference type="ARBA" id="ARBA00023315"/>
    </source>
</evidence>
<gene>
    <name evidence="4" type="ORF">A6122_0164</name>
</gene>
<keyword evidence="5" id="KW-1185">Reference proteome</keyword>
<evidence type="ECO:0000256" key="1">
    <source>
        <dbReference type="ARBA" id="ARBA00022679"/>
    </source>
</evidence>
<dbReference type="KEGG" id="rtn:A6122_0164"/>
<dbReference type="CDD" id="cd04301">
    <property type="entry name" value="NAT_SF"/>
    <property type="match status" value="1"/>
</dbReference>
<name>A0A160KQA1_9MICO</name>
<dbReference type="RefSeq" id="WP_068250438.1">
    <property type="nucleotide sequence ID" value="NZ_CP015515.1"/>
</dbReference>
<dbReference type="STRING" id="33888.A6122_0164"/>
<evidence type="ECO:0000259" key="3">
    <source>
        <dbReference type="PROSITE" id="PS51186"/>
    </source>
</evidence>
<protein>
    <recommendedName>
        <fullName evidence="3">N-acetyltransferase domain-containing protein</fullName>
    </recommendedName>
</protein>
<feature type="domain" description="N-acetyltransferase" evidence="3">
    <location>
        <begin position="115"/>
        <end position="256"/>
    </location>
</feature>
<dbReference type="Pfam" id="PF24553">
    <property type="entry name" value="Rv0428c_C"/>
    <property type="match status" value="1"/>
</dbReference>
<dbReference type="Proteomes" id="UP000077071">
    <property type="component" value="Chromosome"/>
</dbReference>
<sequence>MDPLLLDRLAADAWPALVRRPLGAWELRASAGVTKRANSLLASGDVTDQAAALDEAEAFAHQHGIAPLVQVGPPSPEGLTELLAERGAAPIDRTLVLTGSVQEALAALPALPTPVRLAAAPDEDWLALWWSVDGRGGADARAVAERILLGCPSSSALAVDGDGPAATGRLAVVTAQNGELWGGLFSMATRPDARRRGLASAVIRALLEEASRRGIERFWLQVLASNAGARRLYASLRCRESSWYEYWRYPAPREMPLMSATRR</sequence>
<evidence type="ECO:0000313" key="5">
    <source>
        <dbReference type="Proteomes" id="UP000077071"/>
    </source>
</evidence>
<dbReference type="InterPro" id="IPR000182">
    <property type="entry name" value="GNAT_dom"/>
</dbReference>
<accession>A0A160KQA1</accession>
<reference evidence="4 5" key="1">
    <citation type="submission" date="2016-05" db="EMBL/GenBank/DDBJ databases">
        <title>Complete genome sequence of Rathayibacter tritici NCPPB 1953.</title>
        <authorList>
            <person name="Park J."/>
            <person name="Lee H.-H."/>
            <person name="Lee S.-W."/>
            <person name="Seo Y.-S."/>
        </authorList>
    </citation>
    <scope>NUCLEOTIDE SEQUENCE [LARGE SCALE GENOMIC DNA]</scope>
    <source>
        <strain evidence="4 5">NCPPB 1953</strain>
    </source>
</reference>
<dbReference type="EMBL" id="CP015515">
    <property type="protein sequence ID" value="AND15329.1"/>
    <property type="molecule type" value="Genomic_DNA"/>
</dbReference>
<keyword evidence="1" id="KW-0808">Transferase</keyword>